<comment type="subcellular location">
    <subcellularLocation>
        <location evidence="1 6">Endoplasmic reticulum membrane</location>
        <topology evidence="1 6">Multi-pass membrane protein</topology>
    </subcellularLocation>
</comment>
<evidence type="ECO:0000256" key="1">
    <source>
        <dbReference type="ARBA" id="ARBA00004477"/>
    </source>
</evidence>
<gene>
    <name evidence="9" type="ORF">Din_013310</name>
    <name evidence="10" type="ORF">Din_013311</name>
    <name evidence="11" type="ORF">Din_013312</name>
</gene>
<keyword evidence="5 6" id="KW-0472">Membrane</keyword>
<evidence type="ECO:0000256" key="5">
    <source>
        <dbReference type="ARBA" id="ARBA00023136"/>
    </source>
</evidence>
<dbReference type="GO" id="GO:0005789">
    <property type="term" value="C:endoplasmic reticulum membrane"/>
    <property type="evidence" value="ECO:0007669"/>
    <property type="project" value="UniProtKB-SubCell"/>
</dbReference>
<feature type="region of interest" description="Disordered" evidence="7">
    <location>
        <begin position="295"/>
        <end position="320"/>
    </location>
</feature>
<dbReference type="PANTHER" id="PTHR46626:SF1">
    <property type="entry name" value="RETICULON-LIKE PROTEIN B21"/>
    <property type="match status" value="1"/>
</dbReference>
<dbReference type="EMBL" id="GHES01013312">
    <property type="protein sequence ID" value="MPA43871.1"/>
    <property type="molecule type" value="Transcribed_RNA"/>
</dbReference>
<evidence type="ECO:0000256" key="6">
    <source>
        <dbReference type="RuleBase" id="RU363132"/>
    </source>
</evidence>
<dbReference type="InterPro" id="IPR003388">
    <property type="entry name" value="Reticulon"/>
</dbReference>
<proteinExistence type="predicted"/>
<protein>
    <recommendedName>
        <fullName evidence="6">Reticulon-like protein</fullName>
    </recommendedName>
</protein>
<keyword evidence="2 6" id="KW-0812">Transmembrane</keyword>
<evidence type="ECO:0000256" key="4">
    <source>
        <dbReference type="ARBA" id="ARBA00022989"/>
    </source>
</evidence>
<dbReference type="PANTHER" id="PTHR46626">
    <property type="entry name" value="RETICULON-LIKE PROTEIN B17"/>
    <property type="match status" value="1"/>
</dbReference>
<dbReference type="PROSITE" id="PS50845">
    <property type="entry name" value="RETICULON"/>
    <property type="match status" value="1"/>
</dbReference>
<name>A0A5B6ZJL3_DAVIN</name>
<evidence type="ECO:0000313" key="11">
    <source>
        <dbReference type="EMBL" id="MPA43871.1"/>
    </source>
</evidence>
<sequence>MKIDEVKGGVKVFNGEENSEENGDITSTGLQVDRRSRPKQSTVGVSGKRKTWKSQSLEGCDRTPIQIAKQRSELSKNLDERSKELSVSADGIKKSPMQIKKTRSEVGKELSVSVDGIERSPSQKMKTRSEEAKELTVSVDGIQRSRNQIRKSKSESYKEVSESGNAIDRNSIQLRKVKSELNKASGESVDGNEGNSVQLRKVKSVSDKALDESGKILDSLGDGTERNSVELRKAKLDSNKVVDESTKDFNGSVEGIEKSPSEIRKTGSDEICKEVEVCQEKVISSSLSNVGQVKSVPQLVMTDDDDGDEEDWDEELEEEVDEEIEIEIEIEKKSLEIKEINIPEQQPKKVVIEEKKLIQDQKKEEKKLSQDQKKEEKKFNQFHRKEVPISPIVKKQLPPVSRIYPNPTKTTHIPVSEEFQVVPETHSKLQSLVDLVMWRDVSKSAFVFGIGTFCIISPSYSKDLNISLITVMSYMGLVYLAAIFLYRSILCRGVIYIDDTSQGNVLGEEEAIWLLKLVLPYLNEFLLKLRALFSGDPATTMKLAVLLFVLARCGSSITIWKMVKMGFFGAFTVPKVCSSYSSQLTAYGKFWVRRFQDAWESCSQKKAVSFAIFTLVWNLSSTVARIWAVFMLFVAFRYYQQSLMSDEDWVVEEEAGGEDSWQGQVGGHRQGRGPTIVEIKKAKKGS</sequence>
<feature type="region of interest" description="Disordered" evidence="7">
    <location>
        <begin position="71"/>
        <end position="171"/>
    </location>
</feature>
<evidence type="ECO:0000259" key="8">
    <source>
        <dbReference type="PROSITE" id="PS50845"/>
    </source>
</evidence>
<dbReference type="EMBL" id="GHES01013311">
    <property type="protein sequence ID" value="MPA43870.1"/>
    <property type="molecule type" value="Transcribed_RNA"/>
</dbReference>
<feature type="compositionally biased region" description="Basic and acidic residues" evidence="7">
    <location>
        <begin position="152"/>
        <end position="161"/>
    </location>
</feature>
<accession>A0A5B6ZJL3</accession>
<feature type="region of interest" description="Disordered" evidence="7">
    <location>
        <begin position="179"/>
        <end position="198"/>
    </location>
</feature>
<keyword evidence="3 6" id="KW-0256">Endoplasmic reticulum</keyword>
<reference evidence="11" key="1">
    <citation type="submission" date="2019-08" db="EMBL/GenBank/DDBJ databases">
        <title>Reference gene set and small RNA set construction with multiple tissues from Davidia involucrata Baill.</title>
        <authorList>
            <person name="Yang H."/>
            <person name="Zhou C."/>
            <person name="Li G."/>
            <person name="Wang J."/>
            <person name="Gao P."/>
            <person name="Wang M."/>
            <person name="Wang R."/>
            <person name="Zhao Y."/>
        </authorList>
    </citation>
    <scope>NUCLEOTIDE SEQUENCE</scope>
    <source>
        <tissue evidence="11">Mixed with DoveR01_LX</tissue>
    </source>
</reference>
<dbReference type="AlphaFoldDB" id="A0A5B6ZJL3"/>
<organism evidence="11">
    <name type="scientific">Davidia involucrata</name>
    <name type="common">Dove tree</name>
    <dbReference type="NCBI Taxonomy" id="16924"/>
    <lineage>
        <taxon>Eukaryota</taxon>
        <taxon>Viridiplantae</taxon>
        <taxon>Streptophyta</taxon>
        <taxon>Embryophyta</taxon>
        <taxon>Tracheophyta</taxon>
        <taxon>Spermatophyta</taxon>
        <taxon>Magnoliopsida</taxon>
        <taxon>eudicotyledons</taxon>
        <taxon>Gunneridae</taxon>
        <taxon>Pentapetalae</taxon>
        <taxon>asterids</taxon>
        <taxon>Cornales</taxon>
        <taxon>Nyssaceae</taxon>
        <taxon>Davidia</taxon>
    </lineage>
</organism>
<feature type="domain" description="Reticulon" evidence="8">
    <location>
        <begin position="432"/>
        <end position="587"/>
    </location>
</feature>
<feature type="compositionally biased region" description="Acidic residues" evidence="7">
    <location>
        <begin position="302"/>
        <end position="320"/>
    </location>
</feature>
<keyword evidence="4 6" id="KW-1133">Transmembrane helix</keyword>
<dbReference type="EMBL" id="GHES01013310">
    <property type="protein sequence ID" value="MPA43869.1"/>
    <property type="molecule type" value="Transcribed_RNA"/>
</dbReference>
<feature type="compositionally biased region" description="Basic and acidic residues" evidence="7">
    <location>
        <begin position="71"/>
        <end position="84"/>
    </location>
</feature>
<evidence type="ECO:0000256" key="7">
    <source>
        <dbReference type="SAM" id="MobiDB-lite"/>
    </source>
</evidence>
<evidence type="ECO:0000313" key="10">
    <source>
        <dbReference type="EMBL" id="MPA43870.1"/>
    </source>
</evidence>
<evidence type="ECO:0000313" key="9">
    <source>
        <dbReference type="EMBL" id="MPA43869.1"/>
    </source>
</evidence>
<dbReference type="InterPro" id="IPR044647">
    <property type="entry name" value="RTNLB17/18/21"/>
</dbReference>
<evidence type="ECO:0000256" key="3">
    <source>
        <dbReference type="ARBA" id="ARBA00022824"/>
    </source>
</evidence>
<feature type="transmembrane region" description="Helical" evidence="6">
    <location>
        <begin position="615"/>
        <end position="636"/>
    </location>
</feature>
<feature type="region of interest" description="Disordered" evidence="7">
    <location>
        <begin position="1"/>
        <end position="57"/>
    </location>
</feature>
<dbReference type="Pfam" id="PF02453">
    <property type="entry name" value="Reticulon"/>
    <property type="match status" value="1"/>
</dbReference>
<evidence type="ECO:0000256" key="2">
    <source>
        <dbReference type="ARBA" id="ARBA00022692"/>
    </source>
</evidence>
<feature type="transmembrane region" description="Helical" evidence="6">
    <location>
        <begin position="543"/>
        <end position="563"/>
    </location>
</feature>
<feature type="transmembrane region" description="Helical" evidence="6">
    <location>
        <begin position="466"/>
        <end position="486"/>
    </location>
</feature>